<name>A0ABV8QTK3_9BACT</name>
<organism evidence="1 2">
    <name type="scientific">Ferruginibacter yonginensis</name>
    <dbReference type="NCBI Taxonomy" id="1310416"/>
    <lineage>
        <taxon>Bacteria</taxon>
        <taxon>Pseudomonadati</taxon>
        <taxon>Bacteroidota</taxon>
        <taxon>Chitinophagia</taxon>
        <taxon>Chitinophagales</taxon>
        <taxon>Chitinophagaceae</taxon>
        <taxon>Ferruginibacter</taxon>
    </lineage>
</organism>
<evidence type="ECO:0000313" key="1">
    <source>
        <dbReference type="EMBL" id="MFC4263616.1"/>
    </source>
</evidence>
<accession>A0ABV8QTK3</accession>
<dbReference type="Gene3D" id="2.180.10.10">
    <property type="entry name" value="RHS repeat-associated core"/>
    <property type="match status" value="1"/>
</dbReference>
<dbReference type="Proteomes" id="UP001595907">
    <property type="component" value="Unassembled WGS sequence"/>
</dbReference>
<gene>
    <name evidence="1" type="ORF">ACFOWM_12045</name>
</gene>
<reference evidence="2" key="1">
    <citation type="journal article" date="2019" name="Int. J. Syst. Evol. Microbiol.">
        <title>The Global Catalogue of Microorganisms (GCM) 10K type strain sequencing project: providing services to taxonomists for standard genome sequencing and annotation.</title>
        <authorList>
            <consortium name="The Broad Institute Genomics Platform"/>
            <consortium name="The Broad Institute Genome Sequencing Center for Infectious Disease"/>
            <person name="Wu L."/>
            <person name="Ma J."/>
        </authorList>
    </citation>
    <scope>NUCLEOTIDE SEQUENCE [LARGE SCALE GENOMIC DNA]</scope>
    <source>
        <strain evidence="2">CECT 8289</strain>
    </source>
</reference>
<proteinExistence type="predicted"/>
<keyword evidence="2" id="KW-1185">Reference proteome</keyword>
<dbReference type="EMBL" id="JBHSCZ010000003">
    <property type="protein sequence ID" value="MFC4263616.1"/>
    <property type="molecule type" value="Genomic_DNA"/>
</dbReference>
<evidence type="ECO:0008006" key="3">
    <source>
        <dbReference type="Google" id="ProtNLM"/>
    </source>
</evidence>
<comment type="caution">
    <text evidence="1">The sequence shown here is derived from an EMBL/GenBank/DDBJ whole genome shotgun (WGS) entry which is preliminary data.</text>
</comment>
<protein>
    <recommendedName>
        <fullName evidence="3">YD repeat-containing protein</fullName>
    </recommendedName>
</protein>
<sequence length="275" mass="31715">MYKSIIIVGLSLGFSSFAMGQYYYKDLLSNKQVVADLKAYKENKVKKIIIKSYEDDGSESEGFFCEKKITKNYQQTELFTRANIAAASLFTSTFNADGALLSTKDSSDFVVSSISYTYNSAGQIETITSNIQSKDDDFESTITEVHRYTYNNNVPTKMTIIKNGKDYNEIYFALDEKGNVAIEKDTKLGTKFYYYYDSKNRLTDIVQSTEYTKKLKPDYVFEYNSAGQITQMTAVEEGGTNYYVWKYNYENGLRTKERCYTDERKLMGSIEYEYK</sequence>
<dbReference type="RefSeq" id="WP_379710440.1">
    <property type="nucleotide sequence ID" value="NZ_JBHSCZ010000003.1"/>
</dbReference>
<evidence type="ECO:0000313" key="2">
    <source>
        <dbReference type="Proteomes" id="UP001595907"/>
    </source>
</evidence>